<proteinExistence type="predicted"/>
<protein>
    <submittedName>
        <fullName evidence="2">Uncharacterized protein</fullName>
    </submittedName>
</protein>
<feature type="region of interest" description="Disordered" evidence="1">
    <location>
        <begin position="1"/>
        <end position="57"/>
    </location>
</feature>
<dbReference type="RefSeq" id="WP_301571877.1">
    <property type="nucleotide sequence ID" value="NZ_JAPWIE010000004.1"/>
</dbReference>
<comment type="caution">
    <text evidence="2">The sequence shown here is derived from an EMBL/GenBank/DDBJ whole genome shotgun (WGS) entry which is preliminary data.</text>
</comment>
<evidence type="ECO:0000313" key="2">
    <source>
        <dbReference type="EMBL" id="MCZ4551118.1"/>
    </source>
</evidence>
<feature type="compositionally biased region" description="Polar residues" evidence="1">
    <location>
        <begin position="1"/>
        <end position="10"/>
    </location>
</feature>
<name>A0ABT4MVT2_GORRU</name>
<evidence type="ECO:0000256" key="1">
    <source>
        <dbReference type="SAM" id="MobiDB-lite"/>
    </source>
</evidence>
<gene>
    <name evidence="2" type="ORF">O4213_14090</name>
</gene>
<keyword evidence="3" id="KW-1185">Reference proteome</keyword>
<accession>A0ABT4MVT2</accession>
<organism evidence="2 3">
    <name type="scientific">Gordonia rubripertincta</name>
    <name type="common">Rhodococcus corallinus</name>
    <dbReference type="NCBI Taxonomy" id="36822"/>
    <lineage>
        <taxon>Bacteria</taxon>
        <taxon>Bacillati</taxon>
        <taxon>Actinomycetota</taxon>
        <taxon>Actinomycetes</taxon>
        <taxon>Mycobacteriales</taxon>
        <taxon>Gordoniaceae</taxon>
        <taxon>Gordonia</taxon>
    </lineage>
</organism>
<reference evidence="2" key="1">
    <citation type="submission" date="2022-12" db="EMBL/GenBank/DDBJ databases">
        <authorList>
            <person name="Krivoruchko A.V."/>
            <person name="Elkin A."/>
        </authorList>
    </citation>
    <scope>NUCLEOTIDE SEQUENCE</scope>
    <source>
        <strain evidence="2">IEGM 1388</strain>
    </source>
</reference>
<dbReference type="Proteomes" id="UP001067235">
    <property type="component" value="Unassembled WGS sequence"/>
</dbReference>
<sequence>MMHTHNSQPLTVADAVEIHSQAHSDRRGTRDKETGPSRSPRRADPSSPRSGGNDPKLMLRVANAIEEQSDWTRVISNVSMGMWFAVAVRPGACGSLLSGLAAMYFPETEVFGDPGKAFHAAVQEALVMS</sequence>
<evidence type="ECO:0000313" key="3">
    <source>
        <dbReference type="Proteomes" id="UP001067235"/>
    </source>
</evidence>
<dbReference type="EMBL" id="JAPWIE010000004">
    <property type="protein sequence ID" value="MCZ4551118.1"/>
    <property type="molecule type" value="Genomic_DNA"/>
</dbReference>
<feature type="compositionally biased region" description="Basic and acidic residues" evidence="1">
    <location>
        <begin position="16"/>
        <end position="35"/>
    </location>
</feature>